<keyword evidence="2" id="KW-0808">Transferase</keyword>
<keyword evidence="2" id="KW-0489">Methyltransferase</keyword>
<dbReference type="InterPro" id="IPR029063">
    <property type="entry name" value="SAM-dependent_MTases_sf"/>
</dbReference>
<dbReference type="InterPro" id="IPR013216">
    <property type="entry name" value="Methyltransf_11"/>
</dbReference>
<dbReference type="Gene3D" id="3.40.50.150">
    <property type="entry name" value="Vaccinia Virus protein VP39"/>
    <property type="match status" value="1"/>
</dbReference>
<sequence>MDRKEFIAYKRNMAVQRYNEIFSKDYDLNWGRIESVHKENLESLLKTLPKCPDILDAACGTGKYFSIMKKYDTIITGIDQSEKMLETAKKKYQDVNVKLLGMQEISFENKFDAVICMDAMENIFPEDWELVIGNFKKSLKENGILYFTVELEDEEVIKDKFNEAVKINLPVKYGEVALEGYHYYPTEEFVKACLVNNGFKLLKQNKSEGYAHYFAKA</sequence>
<dbReference type="GO" id="GO:0008757">
    <property type="term" value="F:S-adenosylmethionine-dependent methyltransferase activity"/>
    <property type="evidence" value="ECO:0007669"/>
    <property type="project" value="InterPro"/>
</dbReference>
<comment type="caution">
    <text evidence="2">The sequence shown here is derived from an EMBL/GenBank/DDBJ whole genome shotgun (WGS) entry which is preliminary data.</text>
</comment>
<dbReference type="GO" id="GO:0032259">
    <property type="term" value="P:methylation"/>
    <property type="evidence" value="ECO:0007669"/>
    <property type="project" value="UniProtKB-KW"/>
</dbReference>
<reference evidence="2 3" key="1">
    <citation type="submission" date="2019-08" db="EMBL/GenBank/DDBJ databases">
        <title>In-depth cultivation of the pig gut microbiome towards novel bacterial diversity and tailored functional studies.</title>
        <authorList>
            <person name="Wylensek D."/>
            <person name="Hitch T.C.A."/>
            <person name="Clavel T."/>
        </authorList>
    </citation>
    <scope>NUCLEOTIDE SEQUENCE [LARGE SCALE GENOMIC DNA]</scope>
    <source>
        <strain evidence="2 3">WCA-383-APC-5B</strain>
    </source>
</reference>
<dbReference type="Proteomes" id="UP000460287">
    <property type="component" value="Unassembled WGS sequence"/>
</dbReference>
<name>A0A7X2MWK2_9CLOT</name>
<feature type="domain" description="Methyltransferase type 11" evidence="1">
    <location>
        <begin position="55"/>
        <end position="147"/>
    </location>
</feature>
<accession>A0A7X2MWK2</accession>
<dbReference type="SUPFAM" id="SSF53335">
    <property type="entry name" value="S-adenosyl-L-methionine-dependent methyltransferases"/>
    <property type="match status" value="1"/>
</dbReference>
<evidence type="ECO:0000313" key="2">
    <source>
        <dbReference type="EMBL" id="MSR90412.1"/>
    </source>
</evidence>
<protein>
    <submittedName>
        <fullName evidence="2">Methyltransferase domain-containing protein</fullName>
    </submittedName>
</protein>
<evidence type="ECO:0000259" key="1">
    <source>
        <dbReference type="Pfam" id="PF08241"/>
    </source>
</evidence>
<keyword evidence="3" id="KW-1185">Reference proteome</keyword>
<organism evidence="2 3">
    <name type="scientific">Inconstantimicrobium porci</name>
    <dbReference type="NCBI Taxonomy" id="2652291"/>
    <lineage>
        <taxon>Bacteria</taxon>
        <taxon>Bacillati</taxon>
        <taxon>Bacillota</taxon>
        <taxon>Clostridia</taxon>
        <taxon>Eubacteriales</taxon>
        <taxon>Clostridiaceae</taxon>
        <taxon>Inconstantimicrobium</taxon>
    </lineage>
</organism>
<dbReference type="PANTHER" id="PTHR43861">
    <property type="entry name" value="TRANS-ACONITATE 2-METHYLTRANSFERASE-RELATED"/>
    <property type="match status" value="1"/>
</dbReference>
<dbReference type="CDD" id="cd02440">
    <property type="entry name" value="AdoMet_MTases"/>
    <property type="match status" value="1"/>
</dbReference>
<proteinExistence type="predicted"/>
<dbReference type="EMBL" id="VULX01000002">
    <property type="protein sequence ID" value="MSR90412.1"/>
    <property type="molecule type" value="Genomic_DNA"/>
</dbReference>
<dbReference type="RefSeq" id="WP_154530297.1">
    <property type="nucleotide sequence ID" value="NZ_VULX01000002.1"/>
</dbReference>
<dbReference type="Pfam" id="PF08241">
    <property type="entry name" value="Methyltransf_11"/>
    <property type="match status" value="1"/>
</dbReference>
<gene>
    <name evidence="2" type="ORF">FYJ33_03015</name>
</gene>
<evidence type="ECO:0000313" key="3">
    <source>
        <dbReference type="Proteomes" id="UP000460287"/>
    </source>
</evidence>
<dbReference type="AlphaFoldDB" id="A0A7X2MWK2"/>